<feature type="transmembrane region" description="Helical" evidence="1">
    <location>
        <begin position="84"/>
        <end position="111"/>
    </location>
</feature>
<dbReference type="Proteomes" id="UP000808337">
    <property type="component" value="Unassembled WGS sequence"/>
</dbReference>
<proteinExistence type="predicted"/>
<keyword evidence="1" id="KW-0472">Membrane</keyword>
<feature type="transmembrane region" description="Helical" evidence="1">
    <location>
        <begin position="56"/>
        <end position="77"/>
    </location>
</feature>
<evidence type="ECO:0000256" key="1">
    <source>
        <dbReference type="SAM" id="Phobius"/>
    </source>
</evidence>
<gene>
    <name evidence="2" type="ORF">IPP15_17410</name>
</gene>
<evidence type="ECO:0000313" key="2">
    <source>
        <dbReference type="EMBL" id="MBK9984119.1"/>
    </source>
</evidence>
<evidence type="ECO:0008006" key="4">
    <source>
        <dbReference type="Google" id="ProtNLM"/>
    </source>
</evidence>
<reference evidence="2 3" key="1">
    <citation type="submission" date="2020-10" db="EMBL/GenBank/DDBJ databases">
        <title>Connecting structure to function with the recovery of over 1000 high-quality activated sludge metagenome-assembled genomes encoding full-length rRNA genes using long-read sequencing.</title>
        <authorList>
            <person name="Singleton C.M."/>
            <person name="Petriglieri F."/>
            <person name="Kristensen J.M."/>
            <person name="Kirkegaard R.H."/>
            <person name="Michaelsen T.Y."/>
            <person name="Andersen M.H."/>
            <person name="Karst S.M."/>
            <person name="Dueholm M.S."/>
            <person name="Nielsen P.H."/>
            <person name="Albertsen M."/>
        </authorList>
    </citation>
    <scope>NUCLEOTIDE SEQUENCE [LARGE SCALE GENOMIC DNA]</scope>
    <source>
        <strain evidence="2">Ribe_18-Q3-R11-54_MAXAC.273</strain>
    </source>
</reference>
<keyword evidence="1" id="KW-0812">Transmembrane</keyword>
<name>A0A9D7SXT0_9BACT</name>
<dbReference type="EMBL" id="JADKGY010000029">
    <property type="protein sequence ID" value="MBK9984119.1"/>
    <property type="molecule type" value="Genomic_DNA"/>
</dbReference>
<feature type="transmembrane region" description="Helical" evidence="1">
    <location>
        <begin position="131"/>
        <end position="151"/>
    </location>
</feature>
<organism evidence="2 3">
    <name type="scientific">Candidatus Opimibacter skivensis</name>
    <dbReference type="NCBI Taxonomy" id="2982028"/>
    <lineage>
        <taxon>Bacteria</taxon>
        <taxon>Pseudomonadati</taxon>
        <taxon>Bacteroidota</taxon>
        <taxon>Saprospiria</taxon>
        <taxon>Saprospirales</taxon>
        <taxon>Saprospiraceae</taxon>
        <taxon>Candidatus Opimibacter</taxon>
    </lineage>
</organism>
<comment type="caution">
    <text evidence="2">The sequence shown here is derived from an EMBL/GenBank/DDBJ whole genome shotgun (WGS) entry which is preliminary data.</text>
</comment>
<accession>A0A9D7SXT0</accession>
<feature type="transmembrane region" description="Helical" evidence="1">
    <location>
        <begin position="7"/>
        <end position="25"/>
    </location>
</feature>
<evidence type="ECO:0000313" key="3">
    <source>
        <dbReference type="Proteomes" id="UP000808337"/>
    </source>
</evidence>
<sequence>MKSTKNFTMIIACMCFMTVFGAGVYEHVVLVPKWSAAPPSSLLMFSGPYGIHAEDLWMPIHPITLFFLGGALIANWYSNRRRRILIVLGGYIIILAMTFGFFVPELITLIGTPYHDHIDPDLVRRASTWETLSVIRLSVIAILAFILLLALTKSHDRIKKHTHHAAPMNYENDSLGG</sequence>
<keyword evidence="1" id="KW-1133">Transmembrane helix</keyword>
<protein>
    <recommendedName>
        <fullName evidence="4">DUF1772 domain-containing protein</fullName>
    </recommendedName>
</protein>
<dbReference type="AlphaFoldDB" id="A0A9D7SXT0"/>